<keyword evidence="1" id="KW-0175">Coiled coil</keyword>
<evidence type="ECO:0000256" key="1">
    <source>
        <dbReference type="SAM" id="Coils"/>
    </source>
</evidence>
<reference evidence="3" key="1">
    <citation type="journal article" date="2022" name="bioRxiv">
        <title>Sequencing and chromosome-scale assembly of the giantPleurodeles waltlgenome.</title>
        <authorList>
            <person name="Brown T."/>
            <person name="Elewa A."/>
            <person name="Iarovenko S."/>
            <person name="Subramanian E."/>
            <person name="Araus A.J."/>
            <person name="Petzold A."/>
            <person name="Susuki M."/>
            <person name="Suzuki K.-i.T."/>
            <person name="Hayashi T."/>
            <person name="Toyoda A."/>
            <person name="Oliveira C."/>
            <person name="Osipova E."/>
            <person name="Leigh N.D."/>
            <person name="Simon A."/>
            <person name="Yun M.H."/>
        </authorList>
    </citation>
    <scope>NUCLEOTIDE SEQUENCE</scope>
    <source>
        <strain evidence="3">20211129_DDA</strain>
        <tissue evidence="3">Liver</tissue>
    </source>
</reference>
<sequence>MASQRHNKKEGSLKDLFNKAPAKEANPSGVPATEGGETTEPVRSEGKKALLTRMFMEQLCGSLHEDFATLKQEVAAEVKDLKREVVGLGQRMDMLERTHNAHEVELEYHRRELLTLQDKNQERQYQQGLREQITLL</sequence>
<evidence type="ECO:0000256" key="2">
    <source>
        <dbReference type="SAM" id="MobiDB-lite"/>
    </source>
</evidence>
<dbReference type="AlphaFoldDB" id="A0AAV7NYC9"/>
<name>A0AAV7NYC9_PLEWA</name>
<feature type="coiled-coil region" evidence="1">
    <location>
        <begin position="71"/>
        <end position="112"/>
    </location>
</feature>
<evidence type="ECO:0000313" key="4">
    <source>
        <dbReference type="Proteomes" id="UP001066276"/>
    </source>
</evidence>
<dbReference type="Proteomes" id="UP001066276">
    <property type="component" value="Chromosome 8"/>
</dbReference>
<dbReference type="EMBL" id="JANPWB010000012">
    <property type="protein sequence ID" value="KAJ1119388.1"/>
    <property type="molecule type" value="Genomic_DNA"/>
</dbReference>
<proteinExistence type="predicted"/>
<comment type="caution">
    <text evidence="3">The sequence shown here is derived from an EMBL/GenBank/DDBJ whole genome shotgun (WGS) entry which is preliminary data.</text>
</comment>
<feature type="region of interest" description="Disordered" evidence="2">
    <location>
        <begin position="1"/>
        <end position="46"/>
    </location>
</feature>
<keyword evidence="4" id="KW-1185">Reference proteome</keyword>
<evidence type="ECO:0000313" key="3">
    <source>
        <dbReference type="EMBL" id="KAJ1119388.1"/>
    </source>
</evidence>
<organism evidence="3 4">
    <name type="scientific">Pleurodeles waltl</name>
    <name type="common">Iberian ribbed newt</name>
    <dbReference type="NCBI Taxonomy" id="8319"/>
    <lineage>
        <taxon>Eukaryota</taxon>
        <taxon>Metazoa</taxon>
        <taxon>Chordata</taxon>
        <taxon>Craniata</taxon>
        <taxon>Vertebrata</taxon>
        <taxon>Euteleostomi</taxon>
        <taxon>Amphibia</taxon>
        <taxon>Batrachia</taxon>
        <taxon>Caudata</taxon>
        <taxon>Salamandroidea</taxon>
        <taxon>Salamandridae</taxon>
        <taxon>Pleurodelinae</taxon>
        <taxon>Pleurodeles</taxon>
    </lineage>
</organism>
<accession>A0AAV7NYC9</accession>
<gene>
    <name evidence="3" type="ORF">NDU88_007574</name>
</gene>
<protein>
    <submittedName>
        <fullName evidence="3">Uncharacterized protein</fullName>
    </submittedName>
</protein>